<dbReference type="OrthoDB" id="9800643at2"/>
<dbReference type="GO" id="GO:0032259">
    <property type="term" value="P:methylation"/>
    <property type="evidence" value="ECO:0007669"/>
    <property type="project" value="UniProtKB-KW"/>
</dbReference>
<dbReference type="EMBL" id="PGTD01000023">
    <property type="protein sequence ID" value="PJE25927.1"/>
    <property type="molecule type" value="Genomic_DNA"/>
</dbReference>
<dbReference type="AlphaFoldDB" id="A0A285IWH9"/>
<dbReference type="InterPro" id="IPR002052">
    <property type="entry name" value="DNA_methylase_N6_adenine_CS"/>
</dbReference>
<comment type="catalytic activity">
    <reaction evidence="4 5">
        <text>L-glutaminyl-[peptide chain release factor] + S-adenosyl-L-methionine = N(5)-methyl-L-glutaminyl-[peptide chain release factor] + S-adenosyl-L-homocysteine + H(+)</text>
        <dbReference type="Rhea" id="RHEA:42896"/>
        <dbReference type="Rhea" id="RHEA-COMP:10271"/>
        <dbReference type="Rhea" id="RHEA-COMP:10272"/>
        <dbReference type="ChEBI" id="CHEBI:15378"/>
        <dbReference type="ChEBI" id="CHEBI:30011"/>
        <dbReference type="ChEBI" id="CHEBI:57856"/>
        <dbReference type="ChEBI" id="CHEBI:59789"/>
        <dbReference type="ChEBI" id="CHEBI:61891"/>
        <dbReference type="EC" id="2.1.1.297"/>
    </reaction>
</comment>
<evidence type="ECO:0000313" key="10">
    <source>
        <dbReference type="Proteomes" id="UP000231655"/>
    </source>
</evidence>
<organism evidence="9 10">
    <name type="scientific">Pseudooceanicola antarcticus</name>
    <dbReference type="NCBI Taxonomy" id="1247613"/>
    <lineage>
        <taxon>Bacteria</taxon>
        <taxon>Pseudomonadati</taxon>
        <taxon>Pseudomonadota</taxon>
        <taxon>Alphaproteobacteria</taxon>
        <taxon>Rhodobacterales</taxon>
        <taxon>Paracoccaceae</taxon>
        <taxon>Pseudooceanicola</taxon>
    </lineage>
</organism>
<keyword evidence="2 5" id="KW-0808">Transferase</keyword>
<sequence>MTDTRRALAEASRRLAGQGIPDAGRDARRLLAHVLGIPQERLSIDMPAELGTLAPAFEQAVARRAAREPLSHITGSRLFWGRSFTVTADVLDPRPETEALVALALDAPFNRVLDLGTGSGCLLLTLLAERPLGQGLGVDLSPEALEVAGQNRVALGLETRAELRVSDWFTGVSGRFDLIVSNPPYITEEEMAALSPEVLHEPAMALTPGGDGLDSYRVIAAGAGGFLAPAGRLMVEIGWKQGPQVAELFRAAGLEDVAVHADMDGRDRVVTARRPIAASKDAQSA</sequence>
<evidence type="ECO:0000256" key="4">
    <source>
        <dbReference type="ARBA" id="ARBA00048391"/>
    </source>
</evidence>
<feature type="binding site" evidence="5">
    <location>
        <position position="182"/>
    </location>
    <ligand>
        <name>S-adenosyl-L-methionine</name>
        <dbReference type="ChEBI" id="CHEBI:59789"/>
    </ligand>
</feature>
<dbReference type="PANTHER" id="PTHR18895:SF74">
    <property type="entry name" value="MTRF1L RELEASE FACTOR GLUTAMINE METHYLTRANSFERASE"/>
    <property type="match status" value="1"/>
</dbReference>
<dbReference type="Proteomes" id="UP000231655">
    <property type="component" value="Unassembled WGS sequence"/>
</dbReference>
<dbReference type="EC" id="2.1.1.297" evidence="5"/>
<dbReference type="Gene3D" id="1.10.8.10">
    <property type="entry name" value="DNA helicase RuvA subunit, C-terminal domain"/>
    <property type="match status" value="1"/>
</dbReference>
<reference evidence="8 11" key="2">
    <citation type="journal article" date="2018" name="Int. J. Syst. Evol. Microbiol.">
        <title>Pseudooceanicola lipolyticus sp. nov., a marine alphaproteobacterium, reclassification of Oceanicola flagellatus as Pseudooceanicola flagellatus comb. nov. and emended description of the genus Pseudooceanicola.</title>
        <authorList>
            <person name="Huang M.-M."/>
            <person name="Guo L.-L."/>
            <person name="Wu Y.-H."/>
            <person name="Lai Q.-L."/>
            <person name="Shao Z.-Z."/>
            <person name="Wang C.-S."/>
            <person name="Wu M."/>
            <person name="Xu X.-W."/>
        </authorList>
    </citation>
    <scope>NUCLEOTIDE SEQUENCE [LARGE SCALE GENOMIC DNA]</scope>
    <source>
        <strain evidence="8 11">Ar-45</strain>
    </source>
</reference>
<protein>
    <recommendedName>
        <fullName evidence="5">Release factor glutamine methyltransferase</fullName>
        <shortName evidence="5">RF MTase</shortName>
        <ecNumber evidence="5">2.1.1.297</ecNumber>
    </recommendedName>
    <alternativeName>
        <fullName evidence="5">N5-glutamine methyltransferase PrmC</fullName>
    </alternativeName>
    <alternativeName>
        <fullName evidence="5">Protein-(glutamine-N5) MTase PrmC</fullName>
    </alternativeName>
    <alternativeName>
        <fullName evidence="5">Protein-glutamine N-methyltransferase PrmC</fullName>
    </alternativeName>
</protein>
<feature type="binding site" evidence="5">
    <location>
        <position position="168"/>
    </location>
    <ligand>
        <name>S-adenosyl-L-methionine</name>
        <dbReference type="ChEBI" id="CHEBI:59789"/>
    </ligand>
</feature>
<evidence type="ECO:0000313" key="11">
    <source>
        <dbReference type="Proteomes" id="UP000231702"/>
    </source>
</evidence>
<feature type="binding site" evidence="5">
    <location>
        <begin position="182"/>
        <end position="185"/>
    </location>
    <ligand>
        <name>substrate</name>
    </ligand>
</feature>
<feature type="domain" description="Methyltransferase small" evidence="6">
    <location>
        <begin position="103"/>
        <end position="211"/>
    </location>
</feature>
<dbReference type="NCBIfam" id="TIGR00536">
    <property type="entry name" value="hemK_fam"/>
    <property type="match status" value="1"/>
</dbReference>
<evidence type="ECO:0000259" key="6">
    <source>
        <dbReference type="Pfam" id="PF05175"/>
    </source>
</evidence>
<dbReference type="InterPro" id="IPR004556">
    <property type="entry name" value="HemK-like"/>
</dbReference>
<proteinExistence type="inferred from homology"/>
<keyword evidence="1 5" id="KW-0489">Methyltransferase</keyword>
<dbReference type="PROSITE" id="PS00092">
    <property type="entry name" value="N6_MTASE"/>
    <property type="match status" value="1"/>
</dbReference>
<evidence type="ECO:0000256" key="2">
    <source>
        <dbReference type="ARBA" id="ARBA00022679"/>
    </source>
</evidence>
<reference evidence="9 10" key="1">
    <citation type="submission" date="2017-09" db="EMBL/GenBank/DDBJ databases">
        <authorList>
            <person name="Ehlers B."/>
            <person name="Leendertz F.H."/>
        </authorList>
    </citation>
    <scope>NUCLEOTIDE SEQUENCE [LARGE SCALE GENOMIC DNA]</scope>
    <source>
        <strain evidence="9 10">CGMCC 1.12662</strain>
    </source>
</reference>
<dbReference type="GO" id="GO:0102559">
    <property type="term" value="F:peptide chain release factor N(5)-glutamine methyltransferase activity"/>
    <property type="evidence" value="ECO:0007669"/>
    <property type="project" value="UniProtKB-EC"/>
</dbReference>
<dbReference type="NCBIfam" id="TIGR03534">
    <property type="entry name" value="RF_mod_PrmC"/>
    <property type="match status" value="1"/>
</dbReference>
<evidence type="ECO:0000259" key="7">
    <source>
        <dbReference type="Pfam" id="PF17827"/>
    </source>
</evidence>
<evidence type="ECO:0000256" key="5">
    <source>
        <dbReference type="HAMAP-Rule" id="MF_02126"/>
    </source>
</evidence>
<dbReference type="InterPro" id="IPR007848">
    <property type="entry name" value="Small_mtfrase_dom"/>
</dbReference>
<feature type="binding site" evidence="5">
    <location>
        <begin position="116"/>
        <end position="120"/>
    </location>
    <ligand>
        <name>S-adenosyl-L-methionine</name>
        <dbReference type="ChEBI" id="CHEBI:59789"/>
    </ligand>
</feature>
<dbReference type="Proteomes" id="UP000231702">
    <property type="component" value="Unassembled WGS sequence"/>
</dbReference>
<dbReference type="Pfam" id="PF17827">
    <property type="entry name" value="PrmC_N"/>
    <property type="match status" value="1"/>
</dbReference>
<name>A0A285IWH9_9RHOB</name>
<keyword evidence="11" id="KW-1185">Reference proteome</keyword>
<dbReference type="InterPro" id="IPR040758">
    <property type="entry name" value="PrmC_N"/>
</dbReference>
<dbReference type="InterPro" id="IPR019874">
    <property type="entry name" value="RF_methyltr_PrmC"/>
</dbReference>
<dbReference type="Pfam" id="PF05175">
    <property type="entry name" value="MTS"/>
    <property type="match status" value="1"/>
</dbReference>
<dbReference type="EMBL" id="OBEA01000004">
    <property type="protein sequence ID" value="SNY52342.1"/>
    <property type="molecule type" value="Genomic_DNA"/>
</dbReference>
<gene>
    <name evidence="5 8" type="primary">prmC</name>
    <name evidence="8" type="ORF">CVM39_19710</name>
    <name evidence="9" type="ORF">SAMN06297129_2273</name>
</gene>
<dbReference type="CDD" id="cd02440">
    <property type="entry name" value="AdoMet_MTases"/>
    <property type="match status" value="1"/>
</dbReference>
<dbReference type="RefSeq" id="WP_097146019.1">
    <property type="nucleotide sequence ID" value="NZ_OBEA01000004.1"/>
</dbReference>
<dbReference type="HAMAP" id="MF_02126">
    <property type="entry name" value="RF_methyltr_PrmC"/>
    <property type="match status" value="1"/>
</dbReference>
<comment type="similarity">
    <text evidence="5">Belongs to the protein N5-glutamine methyltransferase family. PrmC subfamily.</text>
</comment>
<keyword evidence="3 5" id="KW-0949">S-adenosyl-L-methionine</keyword>
<feature type="domain" description="Release factor glutamine methyltransferase N-terminal" evidence="7">
    <location>
        <begin position="7"/>
        <end position="75"/>
    </location>
</feature>
<evidence type="ECO:0000256" key="3">
    <source>
        <dbReference type="ARBA" id="ARBA00022691"/>
    </source>
</evidence>
<evidence type="ECO:0000313" key="8">
    <source>
        <dbReference type="EMBL" id="PJE25927.1"/>
    </source>
</evidence>
<dbReference type="Gene3D" id="3.40.50.150">
    <property type="entry name" value="Vaccinia Virus protein VP39"/>
    <property type="match status" value="1"/>
</dbReference>
<dbReference type="GO" id="GO:0003676">
    <property type="term" value="F:nucleic acid binding"/>
    <property type="evidence" value="ECO:0007669"/>
    <property type="project" value="InterPro"/>
</dbReference>
<dbReference type="InterPro" id="IPR050320">
    <property type="entry name" value="N5-glutamine_MTase"/>
</dbReference>
<feature type="binding site" evidence="5">
    <location>
        <position position="139"/>
    </location>
    <ligand>
        <name>S-adenosyl-L-methionine</name>
        <dbReference type="ChEBI" id="CHEBI:59789"/>
    </ligand>
</feature>
<dbReference type="SUPFAM" id="SSF53335">
    <property type="entry name" value="S-adenosyl-L-methionine-dependent methyltransferases"/>
    <property type="match status" value="1"/>
</dbReference>
<dbReference type="InterPro" id="IPR029063">
    <property type="entry name" value="SAM-dependent_MTases_sf"/>
</dbReference>
<accession>A0A285IWH9</accession>
<dbReference type="PANTHER" id="PTHR18895">
    <property type="entry name" value="HEMK METHYLTRANSFERASE"/>
    <property type="match status" value="1"/>
</dbReference>
<comment type="function">
    <text evidence="5">Methylates the class 1 translation termination release factors RF1/PrfA and RF2/PrfB on the glutamine residue of the universally conserved GGQ motif.</text>
</comment>
<evidence type="ECO:0000313" key="9">
    <source>
        <dbReference type="EMBL" id="SNY52342.1"/>
    </source>
</evidence>
<evidence type="ECO:0000256" key="1">
    <source>
        <dbReference type="ARBA" id="ARBA00022603"/>
    </source>
</evidence>